<dbReference type="RefSeq" id="WP_219544309.1">
    <property type="nucleotide sequence ID" value="NZ_BAABFD010000002.1"/>
</dbReference>
<evidence type="ECO:0008006" key="4">
    <source>
        <dbReference type="Google" id="ProtNLM"/>
    </source>
</evidence>
<keyword evidence="1" id="KW-0472">Membrane</keyword>
<keyword evidence="3" id="KW-1185">Reference proteome</keyword>
<name>A0ABT4SVF3_9ACTN</name>
<evidence type="ECO:0000256" key="1">
    <source>
        <dbReference type="SAM" id="Phobius"/>
    </source>
</evidence>
<protein>
    <recommendedName>
        <fullName evidence="4">DUF308 domain-containing protein</fullName>
    </recommendedName>
</protein>
<feature type="transmembrane region" description="Helical" evidence="1">
    <location>
        <begin position="29"/>
        <end position="46"/>
    </location>
</feature>
<gene>
    <name evidence="2" type="ORF">OUY24_11455</name>
</gene>
<accession>A0ABT4SVF3</accession>
<keyword evidence="1" id="KW-1133">Transmembrane helix</keyword>
<evidence type="ECO:0000313" key="3">
    <source>
        <dbReference type="Proteomes" id="UP001212498"/>
    </source>
</evidence>
<evidence type="ECO:0000313" key="2">
    <source>
        <dbReference type="EMBL" id="MDA0641236.1"/>
    </source>
</evidence>
<keyword evidence="1" id="KW-0812">Transmembrane</keyword>
<dbReference type="EMBL" id="JAPNUD010000022">
    <property type="protein sequence ID" value="MDA0641236.1"/>
    <property type="molecule type" value="Genomic_DNA"/>
</dbReference>
<comment type="caution">
    <text evidence="2">The sequence shown here is derived from an EMBL/GenBank/DDBJ whole genome shotgun (WGS) entry which is preliminary data.</text>
</comment>
<feature type="transmembrane region" description="Helical" evidence="1">
    <location>
        <begin position="58"/>
        <end position="79"/>
    </location>
</feature>
<organism evidence="2 3">
    <name type="scientific">Nonomuraea ferruginea</name>
    <dbReference type="NCBI Taxonomy" id="46174"/>
    <lineage>
        <taxon>Bacteria</taxon>
        <taxon>Bacillati</taxon>
        <taxon>Actinomycetota</taxon>
        <taxon>Actinomycetes</taxon>
        <taxon>Streptosporangiales</taxon>
        <taxon>Streptosporangiaceae</taxon>
        <taxon>Nonomuraea</taxon>
    </lineage>
</organism>
<feature type="transmembrane region" description="Helical" evidence="1">
    <location>
        <begin position="85"/>
        <end position="101"/>
    </location>
</feature>
<reference evidence="2 3" key="1">
    <citation type="submission" date="2022-11" db="EMBL/GenBank/DDBJ databases">
        <title>Nonomuraea corallina sp. nov., a new species of the genus Nonomuraea isolated from sea side sediment in Thai sea.</title>
        <authorList>
            <person name="Ngamcharungchit C."/>
            <person name="Matsumoto A."/>
            <person name="Suriyachadkun C."/>
            <person name="Panbangred W."/>
            <person name="Inahashi Y."/>
            <person name="Intra B."/>
        </authorList>
    </citation>
    <scope>NUCLEOTIDE SEQUENCE [LARGE SCALE GENOMIC DNA]</scope>
    <source>
        <strain evidence="2 3">DSM 43553</strain>
    </source>
</reference>
<proteinExistence type="predicted"/>
<sequence>MFESVRLWLVIALGFLTSACALGNNVLWAGAIACLPVIGYIGVRRLRHGSARGTGDVFGALTWTLVGAMALYLGCVLAWPFPTGLVVSLFFLVVAMIIGIRKDVSARYAGD</sequence>
<dbReference type="PROSITE" id="PS51257">
    <property type="entry name" value="PROKAR_LIPOPROTEIN"/>
    <property type="match status" value="1"/>
</dbReference>
<dbReference type="Proteomes" id="UP001212498">
    <property type="component" value="Unassembled WGS sequence"/>
</dbReference>